<dbReference type="PANTHER" id="PTHR12526">
    <property type="entry name" value="GLYCOSYLTRANSFERASE"/>
    <property type="match status" value="1"/>
</dbReference>
<proteinExistence type="predicted"/>
<dbReference type="STRING" id="658218.SAMN05216562_1220"/>
<protein>
    <submittedName>
        <fullName evidence="2">Glycosyltransferase involved in cell wall bisynthesis</fullName>
    </submittedName>
</protein>
<dbReference type="AlphaFoldDB" id="A0A1H3WYK2"/>
<dbReference type="InterPro" id="IPR001296">
    <property type="entry name" value="Glyco_trans_1"/>
</dbReference>
<dbReference type="Pfam" id="PF00534">
    <property type="entry name" value="Glycos_transf_1"/>
    <property type="match status" value="1"/>
</dbReference>
<name>A0A1H3WYK2_9GAMM</name>
<accession>A0A1H3WYK2</accession>
<evidence type="ECO:0000259" key="1">
    <source>
        <dbReference type="Pfam" id="PF00534"/>
    </source>
</evidence>
<dbReference type="OrthoDB" id="503550at2"/>
<dbReference type="Gene3D" id="3.40.50.2000">
    <property type="entry name" value="Glycogen Phosphorylase B"/>
    <property type="match status" value="1"/>
</dbReference>
<keyword evidence="3" id="KW-1185">Reference proteome</keyword>
<dbReference type="EMBL" id="FNQO01000001">
    <property type="protein sequence ID" value="SDZ92189.1"/>
    <property type="molecule type" value="Genomic_DNA"/>
</dbReference>
<dbReference type="Proteomes" id="UP000198658">
    <property type="component" value="Unassembled WGS sequence"/>
</dbReference>
<keyword evidence="2" id="KW-0808">Transferase</keyword>
<dbReference type="RefSeq" id="WP_091386126.1">
    <property type="nucleotide sequence ID" value="NZ_FNQO01000001.1"/>
</dbReference>
<dbReference type="GO" id="GO:0016757">
    <property type="term" value="F:glycosyltransferase activity"/>
    <property type="evidence" value="ECO:0007669"/>
    <property type="project" value="InterPro"/>
</dbReference>
<dbReference type="GO" id="GO:1901135">
    <property type="term" value="P:carbohydrate derivative metabolic process"/>
    <property type="evidence" value="ECO:0007669"/>
    <property type="project" value="UniProtKB-ARBA"/>
</dbReference>
<evidence type="ECO:0000313" key="2">
    <source>
        <dbReference type="EMBL" id="SDZ92189.1"/>
    </source>
</evidence>
<organism evidence="2 3">
    <name type="scientific">Microbulbifer marinus</name>
    <dbReference type="NCBI Taxonomy" id="658218"/>
    <lineage>
        <taxon>Bacteria</taxon>
        <taxon>Pseudomonadati</taxon>
        <taxon>Pseudomonadota</taxon>
        <taxon>Gammaproteobacteria</taxon>
        <taxon>Cellvibrionales</taxon>
        <taxon>Microbulbiferaceae</taxon>
        <taxon>Microbulbifer</taxon>
    </lineage>
</organism>
<feature type="domain" description="Glycosyl transferase family 1" evidence="1">
    <location>
        <begin position="199"/>
        <end position="354"/>
    </location>
</feature>
<dbReference type="SUPFAM" id="SSF53756">
    <property type="entry name" value="UDP-Glycosyltransferase/glycogen phosphorylase"/>
    <property type="match status" value="1"/>
</dbReference>
<reference evidence="3" key="1">
    <citation type="submission" date="2016-10" db="EMBL/GenBank/DDBJ databases">
        <authorList>
            <person name="Varghese N."/>
            <person name="Submissions S."/>
        </authorList>
    </citation>
    <scope>NUCLEOTIDE SEQUENCE [LARGE SCALE GENOMIC DNA]</scope>
    <source>
        <strain evidence="3">CGMCC 1.10657</strain>
    </source>
</reference>
<gene>
    <name evidence="2" type="ORF">SAMN05216562_1220</name>
</gene>
<evidence type="ECO:0000313" key="3">
    <source>
        <dbReference type="Proteomes" id="UP000198658"/>
    </source>
</evidence>
<dbReference type="PANTHER" id="PTHR12526:SF638">
    <property type="entry name" value="SPORE COAT PROTEIN SA"/>
    <property type="match status" value="1"/>
</dbReference>
<sequence>MKKLLVVSSAPAALVDGLPYLDKKFCTGMQFYCDAWNGPVSCALPLRDAPFPFGKTYEYGELPFSIQLISKQAPLGPGDLRDFDLVLCCGDNHEYFYLAEICKSLSVKIIYSIECTLETRMQIAMLDQSKNFLRKIYSILWILNSERQRRRAFKIADGLQANGYPAHKAYKPFNCNTHFYLDSRIDAAILASEEDMAARRAYLSSMGPIRLLHSGRLEPIKGAQDLIPVAQALARNNLDFELNIFGTGSLEAVIRRDIERAGLSNRVHFHGAVDFETELVPFARSNADVFLSCHRQSDPSCTYIESMGCGLAIAGYSNRMWAALNHDSNAGWSAPLGNIDALAGALLKAAANREDLIARCDNAWAFARSRAFEREFSQRIRHLTRVLDEAAPNSTQLAQPGTFAKEKV</sequence>